<gene>
    <name evidence="1" type="ORF">LTS18_007694</name>
</gene>
<accession>A0ACC3D2Q8</accession>
<reference evidence="1" key="1">
    <citation type="submission" date="2024-09" db="EMBL/GenBank/DDBJ databases">
        <title>Black Yeasts Isolated from many extreme environments.</title>
        <authorList>
            <person name="Coleine C."/>
            <person name="Stajich J.E."/>
            <person name="Selbmann L."/>
        </authorList>
    </citation>
    <scope>NUCLEOTIDE SEQUENCE</scope>
    <source>
        <strain evidence="1">CCFEE 5737</strain>
    </source>
</reference>
<protein>
    <submittedName>
        <fullName evidence="1">Uncharacterized protein</fullName>
    </submittedName>
</protein>
<evidence type="ECO:0000313" key="1">
    <source>
        <dbReference type="EMBL" id="KAK3060786.1"/>
    </source>
</evidence>
<name>A0ACC3D2Q8_9PEZI</name>
<comment type="caution">
    <text evidence="1">The sequence shown here is derived from an EMBL/GenBank/DDBJ whole genome shotgun (WGS) entry which is preliminary data.</text>
</comment>
<proteinExistence type="predicted"/>
<dbReference type="EMBL" id="JAWDJW010008289">
    <property type="protein sequence ID" value="KAK3060786.1"/>
    <property type="molecule type" value="Genomic_DNA"/>
</dbReference>
<keyword evidence="2" id="KW-1185">Reference proteome</keyword>
<evidence type="ECO:0000313" key="2">
    <source>
        <dbReference type="Proteomes" id="UP001186974"/>
    </source>
</evidence>
<organism evidence="1 2">
    <name type="scientific">Coniosporium uncinatum</name>
    <dbReference type="NCBI Taxonomy" id="93489"/>
    <lineage>
        <taxon>Eukaryota</taxon>
        <taxon>Fungi</taxon>
        <taxon>Dikarya</taxon>
        <taxon>Ascomycota</taxon>
        <taxon>Pezizomycotina</taxon>
        <taxon>Dothideomycetes</taxon>
        <taxon>Dothideomycetes incertae sedis</taxon>
        <taxon>Coniosporium</taxon>
    </lineage>
</organism>
<sequence>MKLESERKRHKEREKHLHVQMKDMKERLRQAMGENMRMSTEIALMRKQMEEKAEKGEKQPVLERKDSLKPEEDHSQAPSSLITVSPAMGVAINRASSPTEPAITQETQPANIPTEKAPLPKRTRPSRDRAHSPPDDLPSELLFSDLQLDHTKPTPDSRARAGTIAQHTERKPHPTRTTPKTNRSKDSLLQPRNTNTLHTPEKRSKASPTPSSPMTAQKDKESASIIHFPATKARVDTFAALTASEKNSTSQDQENARMTNHKKEPSHGDLSTMKPPAEDRYASADLPAERLAKARARLAARREGKENQAGA</sequence>
<dbReference type="Proteomes" id="UP001186974">
    <property type="component" value="Unassembled WGS sequence"/>
</dbReference>